<keyword evidence="2" id="KW-0808">Transferase</keyword>
<gene>
    <name evidence="5" type="ORF">L2725_20370</name>
</gene>
<dbReference type="PANTHER" id="PTHR10434:SF9">
    <property type="entry name" value="PHOSPHOLIPID_GLYCEROL ACYLTRANSFERASE DOMAIN-CONTAINING PROTEIN"/>
    <property type="match status" value="1"/>
</dbReference>
<name>A0ABT0NCB8_9GAMM</name>
<organism evidence="5 6">
    <name type="scientific">Shewanella corallii</name>
    <dbReference type="NCBI Taxonomy" id="560080"/>
    <lineage>
        <taxon>Bacteria</taxon>
        <taxon>Pseudomonadati</taxon>
        <taxon>Pseudomonadota</taxon>
        <taxon>Gammaproteobacteria</taxon>
        <taxon>Alteromonadales</taxon>
        <taxon>Shewanellaceae</taxon>
        <taxon>Shewanella</taxon>
    </lineage>
</organism>
<comment type="pathway">
    <text evidence="1">Lipid metabolism.</text>
</comment>
<evidence type="ECO:0000259" key="4">
    <source>
        <dbReference type="SMART" id="SM00563"/>
    </source>
</evidence>
<sequence>MFSKFCRWLMKMTGWQFEGELPSDGRYIIIVGPHTSNWDFIVGVMARGALNRNIHFLGKHQLFIPPWGWLFKAMGGSPVDRRKNNNLVDAVAQLFAEDPGYKLALAPEGTRSEVKRWKTGFYHIAKKAQVPIIPIGFDFDRKTIVITAPLTPGDNMVEDMNRLMQFFRTIKGKKPKVIPDFTE</sequence>
<evidence type="ECO:0000313" key="5">
    <source>
        <dbReference type="EMBL" id="MCL2916098.1"/>
    </source>
</evidence>
<dbReference type="InterPro" id="IPR002123">
    <property type="entry name" value="Plipid/glycerol_acylTrfase"/>
</dbReference>
<evidence type="ECO:0000313" key="6">
    <source>
        <dbReference type="Proteomes" id="UP001202831"/>
    </source>
</evidence>
<dbReference type="CDD" id="cd07988">
    <property type="entry name" value="LPLAT_ABO13168-like"/>
    <property type="match status" value="1"/>
</dbReference>
<comment type="caution">
    <text evidence="5">The sequence shown here is derived from an EMBL/GenBank/DDBJ whole genome shotgun (WGS) entry which is preliminary data.</text>
</comment>
<dbReference type="SMART" id="SM00563">
    <property type="entry name" value="PlsC"/>
    <property type="match status" value="1"/>
</dbReference>
<dbReference type="Pfam" id="PF01553">
    <property type="entry name" value="Acyltransferase"/>
    <property type="match status" value="1"/>
</dbReference>
<keyword evidence="3 5" id="KW-0012">Acyltransferase</keyword>
<evidence type="ECO:0000256" key="2">
    <source>
        <dbReference type="ARBA" id="ARBA00022679"/>
    </source>
</evidence>
<dbReference type="EMBL" id="JAKIKT010000011">
    <property type="protein sequence ID" value="MCL2916098.1"/>
    <property type="molecule type" value="Genomic_DNA"/>
</dbReference>
<evidence type="ECO:0000256" key="3">
    <source>
        <dbReference type="ARBA" id="ARBA00023315"/>
    </source>
</evidence>
<dbReference type="GO" id="GO:0016746">
    <property type="term" value="F:acyltransferase activity"/>
    <property type="evidence" value="ECO:0007669"/>
    <property type="project" value="UniProtKB-KW"/>
</dbReference>
<dbReference type="RefSeq" id="WP_249250654.1">
    <property type="nucleotide sequence ID" value="NZ_JAKIKT010000011.1"/>
</dbReference>
<feature type="domain" description="Phospholipid/glycerol acyltransferase" evidence="4">
    <location>
        <begin position="28"/>
        <end position="140"/>
    </location>
</feature>
<dbReference type="PANTHER" id="PTHR10434">
    <property type="entry name" value="1-ACYL-SN-GLYCEROL-3-PHOSPHATE ACYLTRANSFERASE"/>
    <property type="match status" value="1"/>
</dbReference>
<evidence type="ECO:0000256" key="1">
    <source>
        <dbReference type="ARBA" id="ARBA00005189"/>
    </source>
</evidence>
<dbReference type="SUPFAM" id="SSF69593">
    <property type="entry name" value="Glycerol-3-phosphate (1)-acyltransferase"/>
    <property type="match status" value="1"/>
</dbReference>
<reference evidence="5 6" key="1">
    <citation type="submission" date="2022-01" db="EMBL/GenBank/DDBJ databases">
        <title>Whole genome-based taxonomy of the Shewanellaceae.</title>
        <authorList>
            <person name="Martin-Rodriguez A.J."/>
        </authorList>
    </citation>
    <scope>NUCLEOTIDE SEQUENCE [LARGE SCALE GENOMIC DNA]</scope>
    <source>
        <strain evidence="5 6">DSM 21332</strain>
    </source>
</reference>
<protein>
    <submittedName>
        <fullName evidence="5">Lysophospholipid acyltransferase family protein</fullName>
    </submittedName>
</protein>
<keyword evidence="6" id="KW-1185">Reference proteome</keyword>
<dbReference type="Proteomes" id="UP001202831">
    <property type="component" value="Unassembled WGS sequence"/>
</dbReference>
<proteinExistence type="predicted"/>
<accession>A0ABT0NCB8</accession>